<dbReference type="Proteomes" id="UP000790787">
    <property type="component" value="Chromosome 9"/>
</dbReference>
<organism evidence="1 2">
    <name type="scientific">Nicotiana tabacum</name>
    <name type="common">Common tobacco</name>
    <dbReference type="NCBI Taxonomy" id="4097"/>
    <lineage>
        <taxon>Eukaryota</taxon>
        <taxon>Viridiplantae</taxon>
        <taxon>Streptophyta</taxon>
        <taxon>Embryophyta</taxon>
        <taxon>Tracheophyta</taxon>
        <taxon>Spermatophyta</taxon>
        <taxon>Magnoliopsida</taxon>
        <taxon>eudicotyledons</taxon>
        <taxon>Gunneridae</taxon>
        <taxon>Pentapetalae</taxon>
        <taxon>asterids</taxon>
        <taxon>lamiids</taxon>
        <taxon>Solanales</taxon>
        <taxon>Solanaceae</taxon>
        <taxon>Nicotianoideae</taxon>
        <taxon>Nicotianeae</taxon>
        <taxon>Nicotiana</taxon>
    </lineage>
</organism>
<keyword evidence="1" id="KW-1185">Reference proteome</keyword>
<proteinExistence type="predicted"/>
<evidence type="ECO:0000313" key="2">
    <source>
        <dbReference type="RefSeq" id="XP_075077244.1"/>
    </source>
</evidence>
<evidence type="ECO:0000313" key="1">
    <source>
        <dbReference type="Proteomes" id="UP000790787"/>
    </source>
</evidence>
<gene>
    <name evidence="2" type="primary">LOC142163984</name>
</gene>
<name>A0AC58RXB2_TOBAC</name>
<reference evidence="1" key="1">
    <citation type="journal article" date="2014" name="Nat. Commun.">
        <title>The tobacco genome sequence and its comparison with those of tomato and potato.</title>
        <authorList>
            <person name="Sierro N."/>
            <person name="Battey J.N."/>
            <person name="Ouadi S."/>
            <person name="Bakaher N."/>
            <person name="Bovet L."/>
            <person name="Willig A."/>
            <person name="Goepfert S."/>
            <person name="Peitsch M.C."/>
            <person name="Ivanov N.V."/>
        </authorList>
    </citation>
    <scope>NUCLEOTIDE SEQUENCE [LARGE SCALE GENOMIC DNA]</scope>
</reference>
<sequence length="145" mass="16554">MDWLSPYYAVLDCHANIVTLVITKLPRLEWRGSFFNTSSQVIYFLKALHMDEKGCLSYLAFVRDTTTETPTIDSVPVVQKFSDVFPGYLPSMPPDHDINFGPDLVSGTQPISILPYRMAPVELRELKEELEELFEKGFIRPSVSH</sequence>
<protein>
    <submittedName>
        <fullName evidence="2">Uncharacterized protein LOC142163984</fullName>
    </submittedName>
</protein>
<dbReference type="RefSeq" id="XP_075077244.1">
    <property type="nucleotide sequence ID" value="XM_075221143.1"/>
</dbReference>
<accession>A0AC58RXB2</accession>
<reference evidence="2" key="2">
    <citation type="submission" date="2025-08" db="UniProtKB">
        <authorList>
            <consortium name="RefSeq"/>
        </authorList>
    </citation>
    <scope>IDENTIFICATION</scope>
    <source>
        <tissue evidence="2">Leaf</tissue>
    </source>
</reference>